<sequence>TPPILRDRVRALPIAGVGPDLHLAVAEAQVAHGVGELGGFGVQGVGGEVGDGEGELRGGDRGGGGHGVFSLFFGVGGRGVGGRGV</sequence>
<reference evidence="1 2" key="1">
    <citation type="journal article" date="2018" name="IMA Fungus">
        <title>IMA Genome-F 10: Nine draft genome sequences of Claviceps purpurea s.lat., including C. arundinis, C. humidiphila, and C. cf. spartinae, pseudomolecules for the pitch canker pathogen Fusarium circinatum, draft genome of Davidsoniella eucalypti, Grosmannia galeiformis, Quambalaria eucalypti, and Teratosphaeria destructans.</title>
        <authorList>
            <person name="Wingfield B.D."/>
            <person name="Liu M."/>
            <person name="Nguyen H.D."/>
            <person name="Lane F.A."/>
            <person name="Morgan S.W."/>
            <person name="De Vos L."/>
            <person name="Wilken P.M."/>
            <person name="Duong T.A."/>
            <person name="Aylward J."/>
            <person name="Coetzee M.P."/>
            <person name="Dadej K."/>
            <person name="De Beer Z.W."/>
            <person name="Findlay W."/>
            <person name="Havenga M."/>
            <person name="Kolarik M."/>
            <person name="Menzies J.G."/>
            <person name="Naidoo K."/>
            <person name="Pochopski O."/>
            <person name="Shoukouhi P."/>
            <person name="Santana Q.C."/>
            <person name="Seifert K.A."/>
            <person name="Soal N."/>
            <person name="Steenkamp E.T."/>
            <person name="Tatham C.T."/>
            <person name="van der Nest M.A."/>
            <person name="Wingfield M.J."/>
        </authorList>
    </citation>
    <scope>NUCLEOTIDE SEQUENCE [LARGE SCALE GENOMIC DNA]</scope>
    <source>
        <strain evidence="1">CMW44962</strain>
    </source>
</reference>
<feature type="non-terminal residue" evidence="1">
    <location>
        <position position="1"/>
    </location>
</feature>
<dbReference type="EMBL" id="RIBY02001912">
    <property type="protein sequence ID" value="KAH9827087.1"/>
    <property type="molecule type" value="Genomic_DNA"/>
</dbReference>
<organism evidence="1 2">
    <name type="scientific">Teratosphaeria destructans</name>
    <dbReference type="NCBI Taxonomy" id="418781"/>
    <lineage>
        <taxon>Eukaryota</taxon>
        <taxon>Fungi</taxon>
        <taxon>Dikarya</taxon>
        <taxon>Ascomycota</taxon>
        <taxon>Pezizomycotina</taxon>
        <taxon>Dothideomycetes</taxon>
        <taxon>Dothideomycetidae</taxon>
        <taxon>Mycosphaerellales</taxon>
        <taxon>Teratosphaeriaceae</taxon>
        <taxon>Teratosphaeria</taxon>
    </lineage>
</organism>
<protein>
    <submittedName>
        <fullName evidence="1">Uncharacterized protein</fullName>
    </submittedName>
</protein>
<comment type="caution">
    <text evidence="1">The sequence shown here is derived from an EMBL/GenBank/DDBJ whole genome shotgun (WGS) entry which is preliminary data.</text>
</comment>
<keyword evidence="2" id="KW-1185">Reference proteome</keyword>
<evidence type="ECO:0000313" key="2">
    <source>
        <dbReference type="Proteomes" id="UP001138500"/>
    </source>
</evidence>
<reference evidence="1 2" key="2">
    <citation type="journal article" date="2021" name="Curr. Genet.">
        <title>Genetic response to nitrogen starvation in the aggressive Eucalyptus foliar pathogen Teratosphaeria destructans.</title>
        <authorList>
            <person name="Havenga M."/>
            <person name="Wingfield B.D."/>
            <person name="Wingfield M.J."/>
            <person name="Dreyer L.L."/>
            <person name="Roets F."/>
            <person name="Aylward J."/>
        </authorList>
    </citation>
    <scope>NUCLEOTIDE SEQUENCE [LARGE SCALE GENOMIC DNA]</scope>
    <source>
        <strain evidence="1">CMW44962</strain>
    </source>
</reference>
<dbReference type="Proteomes" id="UP001138500">
    <property type="component" value="Unassembled WGS sequence"/>
</dbReference>
<dbReference type="AlphaFoldDB" id="A0A9W7SR29"/>
<accession>A0A9W7SR29</accession>
<name>A0A9W7SR29_9PEZI</name>
<gene>
    <name evidence="1" type="ORF">Tdes44962_MAKER03056</name>
</gene>
<proteinExistence type="predicted"/>
<evidence type="ECO:0000313" key="1">
    <source>
        <dbReference type="EMBL" id="KAH9827087.1"/>
    </source>
</evidence>